<dbReference type="Proteomes" id="UP000285376">
    <property type="component" value="Unassembled WGS sequence"/>
</dbReference>
<dbReference type="EMBL" id="QWLM01000002">
    <property type="protein sequence ID" value="RHW47492.1"/>
    <property type="molecule type" value="Genomic_DNA"/>
</dbReference>
<proteinExistence type="predicted"/>
<sequence length="122" mass="13661">MTNYPWSDFTPVRTDARVEYEGALRDFERRRYVDAAERLEWILGQPVDHRHGLGDVRELLARAYYHSARLDLAESTARAVMSDQPTNGYAAMLLARTLQRQGRAEEAKAPAALAAALGVTAD</sequence>
<evidence type="ECO:0000313" key="2">
    <source>
        <dbReference type="Proteomes" id="UP000285376"/>
    </source>
</evidence>
<dbReference type="AlphaFoldDB" id="A0A417ZA32"/>
<organism evidence="1 2">
    <name type="scientific">Dermacoccus abyssi</name>
    <dbReference type="NCBI Taxonomy" id="322596"/>
    <lineage>
        <taxon>Bacteria</taxon>
        <taxon>Bacillati</taxon>
        <taxon>Actinomycetota</taxon>
        <taxon>Actinomycetes</taxon>
        <taxon>Micrococcales</taxon>
        <taxon>Dermacoccaceae</taxon>
        <taxon>Dermacoccus</taxon>
    </lineage>
</organism>
<gene>
    <name evidence="1" type="ORF">D1832_01955</name>
</gene>
<dbReference type="RefSeq" id="WP_118912383.1">
    <property type="nucleotide sequence ID" value="NZ_CBCRVH010000002.1"/>
</dbReference>
<dbReference type="InterPro" id="IPR011990">
    <property type="entry name" value="TPR-like_helical_dom_sf"/>
</dbReference>
<protein>
    <submittedName>
        <fullName evidence="1">Tetratricopeptide repeat protein</fullName>
    </submittedName>
</protein>
<reference evidence="1 2" key="1">
    <citation type="submission" date="2018-08" db="EMBL/GenBank/DDBJ databases">
        <title>Whole genome sequence analysis of Dermacoccus abyssi bacteria isolated from Deep Mariana trench Micromonospora spp reveals genes involved in the environmental adaptation and production of secondary metabolites.</title>
        <authorList>
            <person name="Abdel-Mageed W.M."/>
            <person name="Lehri B."/>
            <person name="Nouioui I."/>
            <person name="Goodfellow I."/>
            <person name="Jaspars M."/>
            <person name="Karlyshev A."/>
        </authorList>
    </citation>
    <scope>NUCLEOTIDE SEQUENCE [LARGE SCALE GENOMIC DNA]</scope>
    <source>
        <strain evidence="1 2">MT1.1</strain>
    </source>
</reference>
<dbReference type="Gene3D" id="1.25.40.10">
    <property type="entry name" value="Tetratricopeptide repeat domain"/>
    <property type="match status" value="1"/>
</dbReference>
<dbReference type="SUPFAM" id="SSF48452">
    <property type="entry name" value="TPR-like"/>
    <property type="match status" value="1"/>
</dbReference>
<accession>A0A417ZA32</accession>
<comment type="caution">
    <text evidence="1">The sequence shown here is derived from an EMBL/GenBank/DDBJ whole genome shotgun (WGS) entry which is preliminary data.</text>
</comment>
<evidence type="ECO:0000313" key="1">
    <source>
        <dbReference type="EMBL" id="RHW47492.1"/>
    </source>
</evidence>
<name>A0A417ZA32_9MICO</name>